<keyword evidence="3" id="KW-0677">Repeat</keyword>
<dbReference type="PANTHER" id="PTHR44019:SF20">
    <property type="entry name" value="WD REPEAT-CONTAINING PROTEIN 55"/>
    <property type="match status" value="1"/>
</dbReference>
<proteinExistence type="inferred from homology"/>
<dbReference type="InterPro" id="IPR015943">
    <property type="entry name" value="WD40/YVTN_repeat-like_dom_sf"/>
</dbReference>
<dbReference type="InterPro" id="IPR050505">
    <property type="entry name" value="WDR55/POC1"/>
</dbReference>
<dbReference type="EMBL" id="JIBK01000039">
    <property type="protein sequence ID" value="POM84213.1"/>
    <property type="molecule type" value="Genomic_DNA"/>
</dbReference>
<organism evidence="4 5">
    <name type="scientific">Cryptosporidium meleagridis</name>
    <dbReference type="NCBI Taxonomy" id="93969"/>
    <lineage>
        <taxon>Eukaryota</taxon>
        <taxon>Sar</taxon>
        <taxon>Alveolata</taxon>
        <taxon>Apicomplexa</taxon>
        <taxon>Conoidasida</taxon>
        <taxon>Coccidia</taxon>
        <taxon>Eucoccidiorida</taxon>
        <taxon>Eimeriorina</taxon>
        <taxon>Cryptosporidiidae</taxon>
        <taxon>Cryptosporidium</taxon>
    </lineage>
</organism>
<keyword evidence="2" id="KW-0853">WD repeat</keyword>
<gene>
    <name evidence="4" type="ORF">CmeUKMEL1_11270</name>
</gene>
<protein>
    <recommendedName>
        <fullName evidence="6">WD domain G-beta repeat family protein</fullName>
    </recommendedName>
</protein>
<evidence type="ECO:0000256" key="1">
    <source>
        <dbReference type="ARBA" id="ARBA00007625"/>
    </source>
</evidence>
<dbReference type="PANTHER" id="PTHR44019">
    <property type="entry name" value="WD REPEAT-CONTAINING PROTEIN 55"/>
    <property type="match status" value="1"/>
</dbReference>
<evidence type="ECO:0000256" key="3">
    <source>
        <dbReference type="ARBA" id="ARBA00022737"/>
    </source>
</evidence>
<dbReference type="SUPFAM" id="SSF50978">
    <property type="entry name" value="WD40 repeat-like"/>
    <property type="match status" value="1"/>
</dbReference>
<dbReference type="OrthoDB" id="2288928at2759"/>
<evidence type="ECO:0008006" key="6">
    <source>
        <dbReference type="Google" id="ProtNLM"/>
    </source>
</evidence>
<comment type="caution">
    <text evidence="4">The sequence shown here is derived from an EMBL/GenBank/DDBJ whole genome shotgun (WGS) entry which is preliminary data.</text>
</comment>
<dbReference type="Gene3D" id="2.130.10.10">
    <property type="entry name" value="YVTN repeat-like/Quinoprotein amine dehydrogenase"/>
    <property type="match status" value="1"/>
</dbReference>
<dbReference type="AlphaFoldDB" id="A0A2P4Z2A8"/>
<evidence type="ECO:0000313" key="5">
    <source>
        <dbReference type="Proteomes" id="UP000236928"/>
    </source>
</evidence>
<name>A0A2P4Z2A8_9CRYT</name>
<dbReference type="InterPro" id="IPR036322">
    <property type="entry name" value="WD40_repeat_dom_sf"/>
</dbReference>
<comment type="similarity">
    <text evidence="1">Belongs to the WD repeat WDR55 family.</text>
</comment>
<reference evidence="4 5" key="1">
    <citation type="submission" date="2014-04" db="EMBL/GenBank/DDBJ databases">
        <title>Comparative Genomics of Cryptosporidium Species.</title>
        <authorList>
            <person name="Silva J.C."/>
            <person name="Su Q."/>
            <person name="Chalmers R."/>
            <person name="Chibucos M.C."/>
            <person name="Elwin K."/>
            <person name="Godinez A."/>
            <person name="Guo F."/>
            <person name="Huynh K."/>
            <person name="Orvis J."/>
            <person name="Ott S."/>
            <person name="Sadzewicz L."/>
            <person name="Sengamalay N."/>
            <person name="Shetty A."/>
            <person name="Sun M."/>
            <person name="Tallon L."/>
            <person name="Xiao L."/>
            <person name="Zhang H."/>
            <person name="Fraser C.M."/>
            <person name="Zhu G."/>
            <person name="Kissinger J."/>
            <person name="Widmer G."/>
        </authorList>
    </citation>
    <scope>NUCLEOTIDE SEQUENCE [LARGE SCALE GENOMIC DNA]</scope>
    <source>
        <strain evidence="4 5">UKMEL1</strain>
    </source>
</reference>
<dbReference type="Proteomes" id="UP000236928">
    <property type="component" value="Unassembled WGS sequence"/>
</dbReference>
<sequence>MTSFSTSLQDCENETLLNLNYSFEIIMDCKFNEKDNLLYTSHVDGKIFGFEFDFYENKLNSASKLFGKKGSCRNVEFINDNIVATYNTGETILLDKSGKAIWKTPKSGVGINAVACISNNIIATGDDEGFIEIWDVRDKSNKSFSKFRDYEDCINDIYNIEEKNSLIIISGDTLGVYDTKSITSKKNKDHLLSLSDPQEEIILCSKAIRNNSKIVCGTDEGNLLFFSWGNFGDCTDRMPIPFVDGFENDNSVEHIQIYQDQFAIISTSDGILKIVEFFPNEILGTLTLNSRNKSENINIECSKITVSNSNNFIIHSHGVNLDFYNLSMVDDIISKGSSSNTSSKKKRKKSTIYNDFFQDL</sequence>
<dbReference type="VEuPathDB" id="CryptoDB:CmeUKMEL1_11270"/>
<evidence type="ECO:0000313" key="4">
    <source>
        <dbReference type="EMBL" id="POM84213.1"/>
    </source>
</evidence>
<accession>A0A2P4Z2A8</accession>
<evidence type="ECO:0000256" key="2">
    <source>
        <dbReference type="ARBA" id="ARBA00022574"/>
    </source>
</evidence>
<keyword evidence="5" id="KW-1185">Reference proteome</keyword>